<dbReference type="PROSITE" id="PS01359">
    <property type="entry name" value="ZF_PHD_1"/>
    <property type="match status" value="1"/>
</dbReference>
<feature type="region of interest" description="Disordered" evidence="6">
    <location>
        <begin position="1598"/>
        <end position="1618"/>
    </location>
</feature>
<dbReference type="InterPro" id="IPR019787">
    <property type="entry name" value="Znf_PHD-finger"/>
</dbReference>
<dbReference type="InterPro" id="IPR019786">
    <property type="entry name" value="Zinc_finger_PHD-type_CS"/>
</dbReference>
<keyword evidence="2 4" id="KW-0863">Zinc-finger</keyword>
<evidence type="ECO:0000313" key="9">
    <source>
        <dbReference type="Proteomes" id="UP000692954"/>
    </source>
</evidence>
<protein>
    <recommendedName>
        <fullName evidence="7">PHD-type domain-containing protein</fullName>
    </recommendedName>
</protein>
<dbReference type="Pfam" id="PF13832">
    <property type="entry name" value="zf-HC5HC2H_2"/>
    <property type="match status" value="1"/>
</dbReference>
<dbReference type="PROSITE" id="PS50016">
    <property type="entry name" value="ZF_PHD_2"/>
    <property type="match status" value="1"/>
</dbReference>
<keyword evidence="3" id="KW-0862">Zinc</keyword>
<reference evidence="8" key="1">
    <citation type="submission" date="2021-01" db="EMBL/GenBank/DDBJ databases">
        <authorList>
            <consortium name="Genoscope - CEA"/>
            <person name="William W."/>
        </authorList>
    </citation>
    <scope>NUCLEOTIDE SEQUENCE</scope>
</reference>
<name>A0A8S1NS22_9CILI</name>
<dbReference type="Proteomes" id="UP000692954">
    <property type="component" value="Unassembled WGS sequence"/>
</dbReference>
<evidence type="ECO:0000313" key="8">
    <source>
        <dbReference type="EMBL" id="CAD8092065.1"/>
    </source>
</evidence>
<evidence type="ECO:0000259" key="7">
    <source>
        <dbReference type="PROSITE" id="PS50016"/>
    </source>
</evidence>
<keyword evidence="1" id="KW-0479">Metal-binding</keyword>
<accession>A0A8S1NS22</accession>
<organism evidence="8 9">
    <name type="scientific">Paramecium sonneborni</name>
    <dbReference type="NCBI Taxonomy" id="65129"/>
    <lineage>
        <taxon>Eukaryota</taxon>
        <taxon>Sar</taxon>
        <taxon>Alveolata</taxon>
        <taxon>Ciliophora</taxon>
        <taxon>Intramacronucleata</taxon>
        <taxon>Oligohymenophorea</taxon>
        <taxon>Peniculida</taxon>
        <taxon>Parameciidae</taxon>
        <taxon>Paramecium</taxon>
    </lineage>
</organism>
<evidence type="ECO:0000256" key="3">
    <source>
        <dbReference type="ARBA" id="ARBA00022833"/>
    </source>
</evidence>
<evidence type="ECO:0000256" key="2">
    <source>
        <dbReference type="ARBA" id="ARBA00022771"/>
    </source>
</evidence>
<keyword evidence="9" id="KW-1185">Reference proteome</keyword>
<dbReference type="SMART" id="SM00249">
    <property type="entry name" value="PHD"/>
    <property type="match status" value="3"/>
</dbReference>
<evidence type="ECO:0000256" key="4">
    <source>
        <dbReference type="PROSITE-ProRule" id="PRU00146"/>
    </source>
</evidence>
<dbReference type="EMBL" id="CAJJDN010000058">
    <property type="protein sequence ID" value="CAD8092065.1"/>
    <property type="molecule type" value="Genomic_DNA"/>
</dbReference>
<evidence type="ECO:0000256" key="1">
    <source>
        <dbReference type="ARBA" id="ARBA00022723"/>
    </source>
</evidence>
<feature type="coiled-coil region" evidence="5">
    <location>
        <begin position="977"/>
        <end position="1011"/>
    </location>
</feature>
<proteinExistence type="predicted"/>
<keyword evidence="5" id="KW-0175">Coiled coil</keyword>
<sequence length="1618" mass="194687">MNCSVCGLNFIRKDKGCQQMECQKCKLIYHRYCYGYNNQDEYCDPCQDNIQKPECYICGQNGLLKRVSGYNQMYVHVICAIFDPYILVRDYHTMSFSLLNQLDKKTKEKCQYCQNLGALIKCLDCTEFAHPHCILKEKVEKELQYIENEQWILNLRFYDTQQDQNNLDIDQQEIQNELYDVQEAFQLSIDILYEIPQQNENLIVQLKDEVQHNLETIFENYQLPKINNNNIWSSENKIESYCQSHMENHMIFCTCRKSLNNSQMVQCDHCYEWFHFGCIKKRQIKEESYVCEACKRWTIQRCKIDIDDPHLLSLEDLLIPQDIYKVHLLDFIPILLYLEAIMRRLPRLLLSKNDFKQLKHIKSFLASMPIKSSAEIQLDKILLKQILLEQLKQQLLFIIPDQLQKNKSFYEELAKQLRNKGYLFKKQKRKVFKSFLLSRKQIKFQIQKGINDGYLVETTFNLLEENLIDIQKLFICPNQQLFNLVNRYIVTQNIKIKFKQLLNDNKFQWDIPFMENQLELTVFKQYILMKNQKSKPLLEKLKELKKMAYKNNITMGCVKLIENLLEESVILEDGNIQTNLKQIIEFPFNSDKLLNQIQTYFEAQLIQEFKVDLEQKIQKNSRLTKREYQGLYSFDNIQKAAQISPIISRVVNQLIEIHEKFQKQEKITNKFYIDMIDLIENCLLTTEYIEKQKRKLQKFKEFDQKLQEILSMKELEEIENECNLQGFELDTQIRRKDLIQANSIIKNKNSILDCLDQYRYLKSAELEQYIMQIQSQIEFVRQFFYIAYNYQDNLQVMLQKVKQIQDLDFNNELISQVIIPDVIFDEIKQVVQNFRQIYWRFECQRVLNESNKIELEYGKKRYNIIQVIKLLNCDDQIQDHYYSIQMQKIKSQYDKWLQTLKEFELQLENSEVPEQYQLIQLINSNYYNNPCLSSLLWSFYIQVLWMKKAEEFLEQKANQLSLKTLINCSNIANIKPNNQLLNKLKENLNNIEDLSQKMNEYSEQRNLWLRNREQINILQTYKQYFKFLESKLDAEQMNEILLRAQQHQIFKPKELEDDLQEVKIVLQQYNELVEKQPENYVYIEQLQKIRIFYDRCFLKVQGFSLQLIYNMIKQQSLKHLKLRSQNNLIQERLNEIDELIILGGEEWQQKLLGANKQRQKNSNSEDLKFIDYSLRDDFEWIGWLKESVQNKDQSISKENKKILKQEKIQKKRLEQTKADEIWEDLRKTSREIFTTILYKYKNWRKVNEQSISNLEASIFMEINLDRERYLKEIDQVKQIIKLNIQKDLLYEEIRKIKDQRINQNLFIQQFTKIQEQQQQKNKIVKIAHQPILIPQIICQKLIQQKEFENQPQGEIQNKIEKQLLLFNSDSQIEEGPKMKEKQVLMNIGELNLMLKKKSNENRDSWLIRPSLLTYDHNQTQYFPKPELITITCKTYSSVKAVVEYLTKKKSQYKMIIGWVYSKNIAVAGDLFNLADKLKYSRQCIGIRQGNIGLTLIYYDFLKKLKPNTKWILLRDQFENQQIMSNLQNYHTLEKFKARLCFIYYIKDQTISLNTIIPQPIDYIEVMEEPKLKNIIDNYRSLQKQQLIQINYTDQIKEENKDDNAQQNQRYSYYADRNF</sequence>
<feature type="domain" description="PHD-type" evidence="7">
    <location>
        <begin position="250"/>
        <end position="297"/>
    </location>
</feature>
<dbReference type="GO" id="GO:0008270">
    <property type="term" value="F:zinc ion binding"/>
    <property type="evidence" value="ECO:0007669"/>
    <property type="project" value="UniProtKB-KW"/>
</dbReference>
<evidence type="ECO:0000256" key="5">
    <source>
        <dbReference type="SAM" id="Coils"/>
    </source>
</evidence>
<dbReference type="InterPro" id="IPR001965">
    <property type="entry name" value="Znf_PHD"/>
</dbReference>
<evidence type="ECO:0000256" key="6">
    <source>
        <dbReference type="SAM" id="MobiDB-lite"/>
    </source>
</evidence>
<comment type="caution">
    <text evidence="8">The sequence shown here is derived from an EMBL/GenBank/DDBJ whole genome shotgun (WGS) entry which is preliminary data.</text>
</comment>
<gene>
    <name evidence="8" type="ORF">PSON_ATCC_30995.1.T0580197</name>
</gene>
<dbReference type="OrthoDB" id="10002605at2759"/>